<organism evidence="1 2">
    <name type="scientific">Scale drop disease virus</name>
    <dbReference type="NCBI Taxonomy" id="1697349"/>
    <lineage>
        <taxon>Viruses</taxon>
        <taxon>Varidnaviria</taxon>
        <taxon>Bamfordvirae</taxon>
        <taxon>Nucleocytoviricota</taxon>
        <taxon>Megaviricetes</taxon>
        <taxon>Pimascovirales</taxon>
        <taxon>Pimascovirales incertae sedis</taxon>
        <taxon>Iridoviridae</taxon>
        <taxon>Alphairidovirinae</taxon>
        <taxon>Megalocytivirus</taxon>
        <taxon>Megalocytivirus lates1</taxon>
    </lineage>
</organism>
<protein>
    <submittedName>
        <fullName evidence="1">Uncharacterized protein</fullName>
    </submittedName>
</protein>
<evidence type="ECO:0000313" key="1">
    <source>
        <dbReference type="EMBL" id="QLI60668.1"/>
    </source>
</evidence>
<accession>A0A7D5UKZ4</accession>
<name>A0A7D5UKZ4_9VIRU</name>
<sequence>MPLLVDQLQGLFQDITVSMELLFHNLQKYLIDMIEAIPAELTQQRDSVEYNINRQIVPYYLTELESMLSAHFNQLYINRVHYTLINLNDMTHITEQDFINMQLKTLLSQFSNRTISLIYFDYFINNNTLEWLQKIENLFKALTHDLEIIIHQVSDSLIKSTRQYNSTVTKFDSLQQLWFSSPIALFIESCKALHDKQKLLSDEINQFTTIVPVNPVTKNEANTYLNNIDYKDILLKTHPFPNLDFVQFNSGSLDSQPITLNPRVKYIMFIGKLVQQKPTVDITVSINVALNLTSDKKQYVGSMPFYRERLTTGRFLTRPILLSNPIPPYITMSLELTPADKIKFSEIEVKVIFIYDTIFTT</sequence>
<reference evidence="1 2" key="1">
    <citation type="submission" date="2019-10" db="EMBL/GenBank/DDBJ databases">
        <authorList>
            <person name="Kayansamruaj P."/>
        </authorList>
    </citation>
    <scope>NUCLEOTIDE SEQUENCE [LARGE SCALE GENOMIC DNA]</scope>
    <source>
        <strain evidence="1">SDDV_Thai_2019</strain>
    </source>
</reference>
<dbReference type="Proteomes" id="UP000510602">
    <property type="component" value="Segment"/>
</dbReference>
<evidence type="ECO:0000313" key="2">
    <source>
        <dbReference type="Proteomes" id="UP000510602"/>
    </source>
</evidence>
<proteinExistence type="predicted"/>
<dbReference type="EMBL" id="MN562489">
    <property type="protein sequence ID" value="QLI60668.1"/>
    <property type="molecule type" value="Genomic_DNA"/>
</dbReference>